<dbReference type="EMBL" id="MOOE01000004">
    <property type="protein sequence ID" value="KAK1532774.1"/>
    <property type="molecule type" value="Genomic_DNA"/>
</dbReference>
<keyword evidence="5" id="KW-1185">Reference proteome</keyword>
<feature type="region of interest" description="Disordered" evidence="2">
    <location>
        <begin position="229"/>
        <end position="255"/>
    </location>
</feature>
<evidence type="ECO:0000256" key="1">
    <source>
        <dbReference type="PROSITE-ProRule" id="PRU00023"/>
    </source>
</evidence>
<organism evidence="4 5">
    <name type="scientific">Colletotrichum costaricense</name>
    <dbReference type="NCBI Taxonomy" id="1209916"/>
    <lineage>
        <taxon>Eukaryota</taxon>
        <taxon>Fungi</taxon>
        <taxon>Dikarya</taxon>
        <taxon>Ascomycota</taxon>
        <taxon>Pezizomycotina</taxon>
        <taxon>Sordariomycetes</taxon>
        <taxon>Hypocreomycetidae</taxon>
        <taxon>Glomerellales</taxon>
        <taxon>Glomerellaceae</taxon>
        <taxon>Colletotrichum</taxon>
        <taxon>Colletotrichum acutatum species complex</taxon>
    </lineage>
</organism>
<keyword evidence="1" id="KW-0040">ANK repeat</keyword>
<dbReference type="SUPFAM" id="SSF48403">
    <property type="entry name" value="Ankyrin repeat"/>
    <property type="match status" value="1"/>
</dbReference>
<dbReference type="Pfam" id="PF12796">
    <property type="entry name" value="Ank_2"/>
    <property type="match status" value="2"/>
</dbReference>
<sequence length="749" mass="83204">MEAAAAVIGLIHPTCKAALKIHEIIKSVKHSQSNLSRLQTRIEALSSCLTLLGDECKERRRAHLLKSEDEHFTCIRNIIENCRTSLETLADRLNKIESKPSGFSRNLRMAWDLAFSRDDVQQASEEISHYTSVLNLSLSTLSLAQTLEAKQPHTEIIGRVQYVARRLRVEVEVSQCDTSLPGPGYVAIGGQEINNPIFARTIQQWNRSAVSLAEEVLLEGNQDLRISRPRVHGSIPRGSISGERSEPQEQEPSFNPQLQLYKYKRTVEIVELLRVGELFENATQHLQDAVSIRKLLAEAGKKEFNELEQQDLDEQLADLNIMCETEVGTAKARRILEALNHQCDMQQPIDLGRSSRLHHKLGKLLFDGRYLLGACGHLQTAIELRLQEDPRDRERIMETYELLRHVQGLRGSHAEFLATKDWVEEEIGPVEDSPHNEFDAALFWAHKKGFHEAALDDMNLPKFDVCDSQKRPLLFAAIADGDMEVGVLEQIIQYYQNLELTDSNGETPLMAAVTAGHVSAVRLLLESGADSDFKDKHGRHILYKCQTEEVAEEIFTATSNRRLSVTAEASRLRRASTARLDISPVQSRASDTSLSSIDINSRDFYGKTALYHACEKGNKDVVSVLLQSFKADTEICGPRKCTPLMAAIQAQSNVRNGGTPGSQAAFIKKKVDIIRMLVAHGADRKVPSSTLRSAGVAHVEIKKILESKVGPQGSTNTLSSIAASASSGVVEEGWQMVARNDARHTGLAA</sequence>
<name>A0AAJ0E2Z8_9PEZI</name>
<dbReference type="InterPro" id="IPR002110">
    <property type="entry name" value="Ankyrin_rpt"/>
</dbReference>
<dbReference type="Proteomes" id="UP001240678">
    <property type="component" value="Unassembled WGS sequence"/>
</dbReference>
<feature type="repeat" description="ANK" evidence="1">
    <location>
        <begin position="504"/>
        <end position="536"/>
    </location>
</feature>
<dbReference type="PROSITE" id="PS50297">
    <property type="entry name" value="ANK_REP_REGION"/>
    <property type="match status" value="1"/>
</dbReference>
<dbReference type="PANTHER" id="PTHR24133">
    <property type="entry name" value="ANKYRIN DOMAIN-CONTAINING"/>
    <property type="match status" value="1"/>
</dbReference>
<feature type="domain" description="Azaphilone pigments biosynthesis cluster protein L N-terminal" evidence="3">
    <location>
        <begin position="3"/>
        <end position="156"/>
    </location>
</feature>
<dbReference type="InterPro" id="IPR031348">
    <property type="entry name" value="PigL_N"/>
</dbReference>
<evidence type="ECO:0000259" key="3">
    <source>
        <dbReference type="Pfam" id="PF17111"/>
    </source>
</evidence>
<protein>
    <recommendedName>
        <fullName evidence="3">Azaphilone pigments biosynthesis cluster protein L N-terminal domain-containing protein</fullName>
    </recommendedName>
</protein>
<dbReference type="Pfam" id="PF17111">
    <property type="entry name" value="PigL_N"/>
    <property type="match status" value="1"/>
</dbReference>
<dbReference type="RefSeq" id="XP_060316896.1">
    <property type="nucleotide sequence ID" value="XM_060452938.1"/>
</dbReference>
<evidence type="ECO:0000256" key="2">
    <source>
        <dbReference type="SAM" id="MobiDB-lite"/>
    </source>
</evidence>
<dbReference type="Gene3D" id="1.25.40.20">
    <property type="entry name" value="Ankyrin repeat-containing domain"/>
    <property type="match status" value="2"/>
</dbReference>
<accession>A0AAJ0E2Z8</accession>
<dbReference type="InterPro" id="IPR036770">
    <property type="entry name" value="Ankyrin_rpt-contain_sf"/>
</dbReference>
<dbReference type="AlphaFoldDB" id="A0AAJ0E2Z8"/>
<reference evidence="4 5" key="1">
    <citation type="submission" date="2016-10" db="EMBL/GenBank/DDBJ databases">
        <title>The genome sequence of Colletotrichum fioriniae PJ7.</title>
        <authorList>
            <person name="Baroncelli R."/>
        </authorList>
    </citation>
    <scope>NUCLEOTIDE SEQUENCE [LARGE SCALE GENOMIC DNA]</scope>
    <source>
        <strain evidence="4 5">IMI 309622</strain>
    </source>
</reference>
<dbReference type="SMART" id="SM00248">
    <property type="entry name" value="ANK"/>
    <property type="match status" value="3"/>
</dbReference>
<dbReference type="InterPro" id="IPR052391">
    <property type="entry name" value="E3_Ligase-Neurotoxin"/>
</dbReference>
<dbReference type="PROSITE" id="PS50088">
    <property type="entry name" value="ANK_REPEAT"/>
    <property type="match status" value="1"/>
</dbReference>
<proteinExistence type="predicted"/>
<comment type="caution">
    <text evidence="4">The sequence shown here is derived from an EMBL/GenBank/DDBJ whole genome shotgun (WGS) entry which is preliminary data.</text>
</comment>
<dbReference type="GeneID" id="85336485"/>
<evidence type="ECO:0000313" key="4">
    <source>
        <dbReference type="EMBL" id="KAK1532774.1"/>
    </source>
</evidence>
<evidence type="ECO:0000313" key="5">
    <source>
        <dbReference type="Proteomes" id="UP001240678"/>
    </source>
</evidence>
<dbReference type="PANTHER" id="PTHR24133:SF40">
    <property type="entry name" value="ANKYRIN REPEAT DOMAIN 44"/>
    <property type="match status" value="1"/>
</dbReference>
<gene>
    <name evidence="4" type="ORF">CCOS01_04757</name>
</gene>